<organism evidence="1 2">
    <name type="scientific">Sousa chinensis</name>
    <name type="common">Indo-pacific humpbacked dolphin</name>
    <name type="synonym">Steno chinensis</name>
    <dbReference type="NCBI Taxonomy" id="103600"/>
    <lineage>
        <taxon>Eukaryota</taxon>
        <taxon>Metazoa</taxon>
        <taxon>Chordata</taxon>
        <taxon>Craniata</taxon>
        <taxon>Vertebrata</taxon>
        <taxon>Euteleostomi</taxon>
        <taxon>Mammalia</taxon>
        <taxon>Eutheria</taxon>
        <taxon>Laurasiatheria</taxon>
        <taxon>Artiodactyla</taxon>
        <taxon>Whippomorpha</taxon>
        <taxon>Cetacea</taxon>
        <taxon>Odontoceti</taxon>
        <taxon>Delphinidae</taxon>
        <taxon>Sousa</taxon>
    </lineage>
</organism>
<dbReference type="AlphaFoldDB" id="A0A484GMY6"/>
<dbReference type="Proteomes" id="UP000295264">
    <property type="component" value="Unassembled WGS sequence"/>
</dbReference>
<sequence length="122" mass="13759">MAPSCSWDKAYQGPGCEIRPPSAFGFLSCLCRLYSLLNQLFVIPPPPTMLLLHGPLLTLFPCLPVLLFSQVLYDSDENPWPVDPMWAAYLPAFHMCPGDNVLAGENHCAKFLREIFFLSIKW</sequence>
<name>A0A484GMY6_SOUCH</name>
<reference evidence="1 2" key="1">
    <citation type="journal article" date="2018" name="Genomics">
        <title>Molecular footprints of inshore aquatic adaptation in Indo-Pacific humpback dolphin (Sousa chinensis).</title>
        <authorList>
            <person name="Ming Y."/>
            <person name="Jian J."/>
            <person name="Yu F."/>
            <person name="Yu X."/>
            <person name="Wang J."/>
            <person name="Liu W."/>
        </authorList>
    </citation>
    <scope>NUCLEOTIDE SEQUENCE [LARGE SCALE GENOMIC DNA]</scope>
    <source>
        <strain evidence="1">MY-2018</strain>
        <tissue evidence="1">Skin</tissue>
    </source>
</reference>
<dbReference type="EMBL" id="QWLN02005722">
    <property type="protein sequence ID" value="TEA37062.1"/>
    <property type="molecule type" value="Genomic_DNA"/>
</dbReference>
<keyword evidence="2" id="KW-1185">Reference proteome</keyword>
<accession>A0A484GMY6</accession>
<gene>
    <name evidence="1" type="ORF">DBR06_SOUSAS210223</name>
</gene>
<protein>
    <submittedName>
        <fullName evidence="1">Uncharacterized protein</fullName>
    </submittedName>
</protein>
<evidence type="ECO:0000313" key="2">
    <source>
        <dbReference type="Proteomes" id="UP000295264"/>
    </source>
</evidence>
<comment type="caution">
    <text evidence="1">The sequence shown here is derived from an EMBL/GenBank/DDBJ whole genome shotgun (WGS) entry which is preliminary data.</text>
</comment>
<evidence type="ECO:0000313" key="1">
    <source>
        <dbReference type="EMBL" id="TEA37062.1"/>
    </source>
</evidence>
<proteinExistence type="predicted"/>